<evidence type="ECO:0000256" key="3">
    <source>
        <dbReference type="ARBA" id="ARBA00022448"/>
    </source>
</evidence>
<dbReference type="GO" id="GO:0005345">
    <property type="term" value="F:purine nucleobase transmembrane transporter activity"/>
    <property type="evidence" value="ECO:0007669"/>
    <property type="project" value="TreeGrafter"/>
</dbReference>
<feature type="domain" description="NmrA-like" evidence="8">
    <location>
        <begin position="526"/>
        <end position="635"/>
    </location>
</feature>
<dbReference type="GO" id="GO:0005886">
    <property type="term" value="C:plasma membrane"/>
    <property type="evidence" value="ECO:0007669"/>
    <property type="project" value="TreeGrafter"/>
</dbReference>
<dbReference type="PANTHER" id="PTHR43337:SF1">
    <property type="entry name" value="XANTHINE_URACIL PERMEASE C887.17-RELATED"/>
    <property type="match status" value="1"/>
</dbReference>
<dbReference type="Pfam" id="PF05368">
    <property type="entry name" value="NmrA"/>
    <property type="match status" value="1"/>
</dbReference>
<dbReference type="Gene3D" id="3.40.50.720">
    <property type="entry name" value="NAD(P)-binding Rossmann-like Domain"/>
    <property type="match status" value="1"/>
</dbReference>
<evidence type="ECO:0000256" key="4">
    <source>
        <dbReference type="ARBA" id="ARBA00022692"/>
    </source>
</evidence>
<evidence type="ECO:0000256" key="1">
    <source>
        <dbReference type="ARBA" id="ARBA00004127"/>
    </source>
</evidence>
<comment type="subcellular location">
    <subcellularLocation>
        <location evidence="1">Endomembrane system</location>
        <topology evidence="1">Multi-pass membrane protein</topology>
    </subcellularLocation>
</comment>
<dbReference type="InterPro" id="IPR006043">
    <property type="entry name" value="NCS2"/>
</dbReference>
<dbReference type="AlphaFoldDB" id="A0A698XLL9"/>
<dbReference type="SUPFAM" id="SSF51735">
    <property type="entry name" value="NAD(P)-binding Rossmann-fold domains"/>
    <property type="match status" value="1"/>
</dbReference>
<gene>
    <name evidence="9" type="ORF">TCE0_013f01061</name>
</gene>
<keyword evidence="3" id="KW-0813">Transport</keyword>
<dbReference type="Pfam" id="PF00860">
    <property type="entry name" value="Xan_ur_permease"/>
    <property type="match status" value="1"/>
</dbReference>
<dbReference type="InterPro" id="IPR008030">
    <property type="entry name" value="NmrA-like"/>
</dbReference>
<name>A0A698XLL9_TALPI</name>
<feature type="transmembrane region" description="Helical" evidence="7">
    <location>
        <begin position="406"/>
        <end position="427"/>
    </location>
</feature>
<dbReference type="Proteomes" id="UP000053095">
    <property type="component" value="Unassembled WGS sequence"/>
</dbReference>
<dbReference type="InterPro" id="IPR036291">
    <property type="entry name" value="NAD(P)-bd_dom_sf"/>
</dbReference>
<keyword evidence="5 7" id="KW-1133">Transmembrane helix</keyword>
<feature type="transmembrane region" description="Helical" evidence="7">
    <location>
        <begin position="102"/>
        <end position="125"/>
    </location>
</feature>
<feature type="transmembrane region" description="Helical" evidence="7">
    <location>
        <begin position="145"/>
        <end position="169"/>
    </location>
</feature>
<comment type="similarity">
    <text evidence="2">Belongs to the nucleobase:cation symporter-2 (NCS2) (TC 2.A.40) family. Azg-like subfamily.</text>
</comment>
<dbReference type="InterPro" id="IPR045018">
    <property type="entry name" value="Azg-like"/>
</dbReference>
<evidence type="ECO:0000313" key="9">
    <source>
        <dbReference type="EMBL" id="GAM33857.1"/>
    </source>
</evidence>
<evidence type="ECO:0000256" key="2">
    <source>
        <dbReference type="ARBA" id="ARBA00005697"/>
    </source>
</evidence>
<evidence type="ECO:0000256" key="6">
    <source>
        <dbReference type="ARBA" id="ARBA00023136"/>
    </source>
</evidence>
<feature type="transmembrane region" description="Helical" evidence="7">
    <location>
        <begin position="189"/>
        <end position="207"/>
    </location>
</feature>
<protein>
    <submittedName>
        <fullName evidence="9">Uracil permease</fullName>
    </submittedName>
</protein>
<feature type="transmembrane region" description="Helical" evidence="7">
    <location>
        <begin position="269"/>
        <end position="289"/>
    </location>
</feature>
<feature type="transmembrane region" description="Helical" evidence="7">
    <location>
        <begin position="245"/>
        <end position="262"/>
    </location>
</feature>
<evidence type="ECO:0000256" key="7">
    <source>
        <dbReference type="SAM" id="Phobius"/>
    </source>
</evidence>
<evidence type="ECO:0000256" key="5">
    <source>
        <dbReference type="ARBA" id="ARBA00022989"/>
    </source>
</evidence>
<dbReference type="GO" id="GO:0015854">
    <property type="term" value="P:guanine transport"/>
    <property type="evidence" value="ECO:0007669"/>
    <property type="project" value="TreeGrafter"/>
</dbReference>
<keyword evidence="4 7" id="KW-0812">Transmembrane</keyword>
<dbReference type="GO" id="GO:0012505">
    <property type="term" value="C:endomembrane system"/>
    <property type="evidence" value="ECO:0007669"/>
    <property type="project" value="UniProtKB-SubCell"/>
</dbReference>
<accession>A0A698XLL9</accession>
<dbReference type="EMBL" id="DF933809">
    <property type="protein sequence ID" value="GAM33857.1"/>
    <property type="molecule type" value="Genomic_DNA"/>
</dbReference>
<proteinExistence type="inferred from homology"/>
<evidence type="ECO:0000313" key="10">
    <source>
        <dbReference type="Proteomes" id="UP000053095"/>
    </source>
</evidence>
<feature type="transmembrane region" description="Helical" evidence="7">
    <location>
        <begin position="463"/>
        <end position="488"/>
    </location>
</feature>
<reference evidence="10" key="1">
    <citation type="journal article" date="2015" name="Genome Announc.">
        <title>Draft genome sequence of Talaromyces cellulolyticus strain Y-94, a source of lignocellulosic biomass-degrading enzymes.</title>
        <authorList>
            <person name="Fujii T."/>
            <person name="Koike H."/>
            <person name="Sawayama S."/>
            <person name="Yano S."/>
            <person name="Inoue H."/>
        </authorList>
    </citation>
    <scope>NUCLEOTIDE SEQUENCE [LARGE SCALE GENOMIC DNA]</scope>
    <source>
        <strain evidence="10">Y-94</strain>
    </source>
</reference>
<keyword evidence="10" id="KW-1185">Reference proteome</keyword>
<sequence>MFDWIHHTNLWVARSPVGRWFHLENSGHPCERKGSSFFTEIRAGVATFFAMAYIISVNATITSDSGGSCICPPESQADLCNSDNAYLLCVQEVNRDMVTATAAIAALATFFMGLLANLPVALAPGMGLNAYFAYTVVGYHGSGMIPYRVALTAVFVEGFVFLGLTLLGIRQWLARALPASIKLATGTGIGLYLTLIGLSYSAGIGLVTGGGETPLELAGCTSRIPDPTTGLLVCPNSAKMRSPTMWIGIFCGGVLTVFLMMYRVKGAIIFGILLVSIISWPRSTSLTYFPPTELGDSMFNFFKKVVTFHPITHTLAAQDWDISGHGGQFGLAFITFLYVDILDTTGTLYSMARFAGTIDERTQDFEGSALAYMIDAMSISIGSLFGTPPVTAFIESGAGISEGGKTGLTSCVTGLCFFVAIFFAPIFASIPPWATGCTLVIVGGLMCRAAADINWRYHGDAIPAFLTIAIMPFTYSIAYGLIAGILIFRATGNQGGSVIQAILADPVLSKEYKIRGITRDVTNFWETTNKAIEVNQGKAVTDICKETGVQHLIFSSLRGLTELTGGRLTNVAYFDSKAEIESYIRQSGVPATFVLAGFFMTNFLEALKKRRDVVTLEWPVDPDKAKVPVLDVNEDTDN</sequence>
<evidence type="ECO:0000259" key="8">
    <source>
        <dbReference type="Pfam" id="PF05368"/>
    </source>
</evidence>
<organism evidence="9 10">
    <name type="scientific">Talaromyces pinophilus</name>
    <name type="common">Penicillium pinophilum</name>
    <dbReference type="NCBI Taxonomy" id="128442"/>
    <lineage>
        <taxon>Eukaryota</taxon>
        <taxon>Fungi</taxon>
        <taxon>Dikarya</taxon>
        <taxon>Ascomycota</taxon>
        <taxon>Pezizomycotina</taxon>
        <taxon>Eurotiomycetes</taxon>
        <taxon>Eurotiomycetidae</taxon>
        <taxon>Eurotiales</taxon>
        <taxon>Trichocomaceae</taxon>
        <taxon>Talaromyces</taxon>
        <taxon>Talaromyces sect. Talaromyces</taxon>
    </lineage>
</organism>
<keyword evidence="6 7" id="KW-0472">Membrane</keyword>
<dbReference type="GO" id="GO:0015853">
    <property type="term" value="P:adenine transport"/>
    <property type="evidence" value="ECO:0007669"/>
    <property type="project" value="TreeGrafter"/>
</dbReference>
<dbReference type="PANTHER" id="PTHR43337">
    <property type="entry name" value="XANTHINE/URACIL PERMEASE C887.17-RELATED"/>
    <property type="match status" value="1"/>
</dbReference>